<accession>A0A3D8R164</accession>
<feature type="region of interest" description="Disordered" evidence="1">
    <location>
        <begin position="249"/>
        <end position="269"/>
    </location>
</feature>
<feature type="chain" id="PRO_5017807001" evidence="2">
    <location>
        <begin position="16"/>
        <end position="312"/>
    </location>
</feature>
<proteinExistence type="predicted"/>
<dbReference type="EMBL" id="PDLM01000010">
    <property type="protein sequence ID" value="RDW67574.1"/>
    <property type="molecule type" value="Genomic_DNA"/>
</dbReference>
<sequence>MLSLLVLLELQPKEAADHRRPVQVVGDHTSIRRTVLPTQKRVENTPPPTARELWVAAVDMPHAPANIIRTRARSVLRGIAAGDLVPLIGLEEPDSSREQAGGDMVQEARGDGEEESKGRHVAALVNQDANDAPSCNAGDGGQRNGTRGGADGHAADKHNALDAFPENGDEGQDEQRVALTPQLEALAQGAGVDVADLEALEQLEAPFRLQLGDAQHGHAHNGDNHRRDHAEDTFPDVLAVAPFIHAEDVEGSNEQAAQEKADGEANGGAEPYLARRVSWMRAPRSRQRSREIAPVCAVVDRRQCRRRDPASV</sequence>
<evidence type="ECO:0000313" key="4">
    <source>
        <dbReference type="Proteomes" id="UP000256645"/>
    </source>
</evidence>
<dbReference type="Proteomes" id="UP000256645">
    <property type="component" value="Unassembled WGS sequence"/>
</dbReference>
<feature type="signal peptide" evidence="2">
    <location>
        <begin position="1"/>
        <end position="15"/>
    </location>
</feature>
<dbReference type="AlphaFoldDB" id="A0A3D8R164"/>
<protein>
    <submittedName>
        <fullName evidence="3">Uncharacterized protein</fullName>
    </submittedName>
</protein>
<evidence type="ECO:0000313" key="3">
    <source>
        <dbReference type="EMBL" id="RDW67574.1"/>
    </source>
</evidence>
<keyword evidence="4" id="KW-1185">Reference proteome</keyword>
<evidence type="ECO:0000256" key="1">
    <source>
        <dbReference type="SAM" id="MobiDB-lite"/>
    </source>
</evidence>
<evidence type="ECO:0000256" key="2">
    <source>
        <dbReference type="SAM" id="SignalP"/>
    </source>
</evidence>
<gene>
    <name evidence="3" type="ORF">BP6252_08970</name>
</gene>
<keyword evidence="2" id="KW-0732">Signal</keyword>
<comment type="caution">
    <text evidence="3">The sequence shown here is derived from an EMBL/GenBank/DDBJ whole genome shotgun (WGS) entry which is preliminary data.</text>
</comment>
<feature type="region of interest" description="Disordered" evidence="1">
    <location>
        <begin position="90"/>
        <end position="174"/>
    </location>
</feature>
<feature type="compositionally biased region" description="Gly residues" evidence="1">
    <location>
        <begin position="138"/>
        <end position="151"/>
    </location>
</feature>
<feature type="compositionally biased region" description="Basic and acidic residues" evidence="1">
    <location>
        <begin position="106"/>
        <end position="118"/>
    </location>
</feature>
<organism evidence="3 4">
    <name type="scientific">Coleophoma cylindrospora</name>
    <dbReference type="NCBI Taxonomy" id="1849047"/>
    <lineage>
        <taxon>Eukaryota</taxon>
        <taxon>Fungi</taxon>
        <taxon>Dikarya</taxon>
        <taxon>Ascomycota</taxon>
        <taxon>Pezizomycotina</taxon>
        <taxon>Leotiomycetes</taxon>
        <taxon>Helotiales</taxon>
        <taxon>Dermateaceae</taxon>
        <taxon>Coleophoma</taxon>
    </lineage>
</organism>
<name>A0A3D8R164_9HELO</name>
<reference evidence="3 4" key="1">
    <citation type="journal article" date="2018" name="IMA Fungus">
        <title>IMA Genome-F 9: Draft genome sequence of Annulohypoxylon stygium, Aspergillus mulundensis, Berkeleyomyces basicola (syn. Thielaviopsis basicola), Ceratocystis smalleyi, two Cercospora beticola strains, Coleophoma cylindrospora, Fusarium fracticaudum, Phialophora cf. hyalina, and Morchella septimelata.</title>
        <authorList>
            <person name="Wingfield B.D."/>
            <person name="Bills G.F."/>
            <person name="Dong Y."/>
            <person name="Huang W."/>
            <person name="Nel W.J."/>
            <person name="Swalarsk-Parry B.S."/>
            <person name="Vaghefi N."/>
            <person name="Wilken P.M."/>
            <person name="An Z."/>
            <person name="de Beer Z.W."/>
            <person name="De Vos L."/>
            <person name="Chen L."/>
            <person name="Duong T.A."/>
            <person name="Gao Y."/>
            <person name="Hammerbacher A."/>
            <person name="Kikkert J.R."/>
            <person name="Li Y."/>
            <person name="Li H."/>
            <person name="Li K."/>
            <person name="Li Q."/>
            <person name="Liu X."/>
            <person name="Ma X."/>
            <person name="Naidoo K."/>
            <person name="Pethybridge S.J."/>
            <person name="Sun J."/>
            <person name="Steenkamp E.T."/>
            <person name="van der Nest M.A."/>
            <person name="van Wyk S."/>
            <person name="Wingfield M.J."/>
            <person name="Xiong C."/>
            <person name="Yue Q."/>
            <person name="Zhang X."/>
        </authorList>
    </citation>
    <scope>NUCLEOTIDE SEQUENCE [LARGE SCALE GENOMIC DNA]</scope>
    <source>
        <strain evidence="3 4">BP6252</strain>
    </source>
</reference>